<dbReference type="Proteomes" id="UP000694843">
    <property type="component" value="Unplaced"/>
</dbReference>
<feature type="repeat" description="TPR" evidence="1">
    <location>
        <begin position="50"/>
        <end position="83"/>
    </location>
</feature>
<sequence>MDDIFALDDTLFVSTQKEKSTDHFFEAQYQNSLFFLDIDPDDPPPHIDKTALLKHKADYYYLKQNYSKATDYYEQMLSLVPDSSVVTRRECQDNLARCYSKQNLHCKALQFSHALHQTSKTVEHLTVSLTSLLDSHIACGLLPQALMSCMKLLAIHKLNSHLWLRLAYLMSCLSKINLPAVSSMQKVYPRPLPHECSCDNDCCMNCVPESFLHEMQGYKGKILTLFSLMMSLNIMKGVIGTSVGFAATAVEQSIETLTTEISSLELMLNVSTSLNVRLDRLVTKNVFGYDKLYSEEQCSDQGSSKFRGEIVDINFDSVNAYLFEDFFNELLSEILMEIQ</sequence>
<dbReference type="OrthoDB" id="6346579at2759"/>
<dbReference type="InterPro" id="IPR041404">
    <property type="entry name" value="DUF5588"/>
</dbReference>
<dbReference type="RefSeq" id="XP_018007414.1">
    <property type="nucleotide sequence ID" value="XM_018151925.2"/>
</dbReference>
<dbReference type="KEGG" id="hazt:108665192"/>
<evidence type="ECO:0000313" key="3">
    <source>
        <dbReference type="RefSeq" id="XP_018007414.1"/>
    </source>
</evidence>
<dbReference type="GeneID" id="108665192"/>
<proteinExistence type="predicted"/>
<dbReference type="PANTHER" id="PTHR31919:SF1">
    <property type="entry name" value="ZINC FINGERS AND HOMEOBOXES PROTEIN 1, ISOFORM 2"/>
    <property type="match status" value="1"/>
</dbReference>
<reference evidence="3" key="1">
    <citation type="submission" date="2025-08" db="UniProtKB">
        <authorList>
            <consortium name="RefSeq"/>
        </authorList>
    </citation>
    <scope>IDENTIFICATION</scope>
    <source>
        <tissue evidence="3">Whole organism</tissue>
    </source>
</reference>
<dbReference type="AlphaFoldDB" id="A0A8B7N2H4"/>
<protein>
    <submittedName>
        <fullName evidence="3">Uncharacterized protein LOC108665192</fullName>
    </submittedName>
</protein>
<dbReference type="Pfam" id="PF17826">
    <property type="entry name" value="DUF5588"/>
    <property type="match status" value="1"/>
</dbReference>
<dbReference type="PROSITE" id="PS50005">
    <property type="entry name" value="TPR"/>
    <property type="match status" value="1"/>
</dbReference>
<keyword evidence="1" id="KW-0802">TPR repeat</keyword>
<evidence type="ECO:0000256" key="1">
    <source>
        <dbReference type="PROSITE-ProRule" id="PRU00339"/>
    </source>
</evidence>
<name>A0A8B7N2H4_HYAAZ</name>
<accession>A0A8B7N2H4</accession>
<organism evidence="2 3">
    <name type="scientific">Hyalella azteca</name>
    <name type="common">Amphipod</name>
    <dbReference type="NCBI Taxonomy" id="294128"/>
    <lineage>
        <taxon>Eukaryota</taxon>
        <taxon>Metazoa</taxon>
        <taxon>Ecdysozoa</taxon>
        <taxon>Arthropoda</taxon>
        <taxon>Crustacea</taxon>
        <taxon>Multicrustacea</taxon>
        <taxon>Malacostraca</taxon>
        <taxon>Eumalacostraca</taxon>
        <taxon>Peracarida</taxon>
        <taxon>Amphipoda</taxon>
        <taxon>Senticaudata</taxon>
        <taxon>Talitrida</taxon>
        <taxon>Talitroidea</taxon>
        <taxon>Hyalellidae</taxon>
        <taxon>Hyalella</taxon>
    </lineage>
</organism>
<dbReference type="InterPro" id="IPR019734">
    <property type="entry name" value="TPR_rpt"/>
</dbReference>
<evidence type="ECO:0000313" key="2">
    <source>
        <dbReference type="Proteomes" id="UP000694843"/>
    </source>
</evidence>
<dbReference type="SUPFAM" id="SSF48452">
    <property type="entry name" value="TPR-like"/>
    <property type="match status" value="1"/>
</dbReference>
<dbReference type="InterPro" id="IPR011990">
    <property type="entry name" value="TPR-like_helical_dom_sf"/>
</dbReference>
<gene>
    <name evidence="3" type="primary">LOC108665192</name>
</gene>
<dbReference type="PANTHER" id="PTHR31919">
    <property type="entry name" value="ZINC FINGERS AND HOMEOBOXES PROTEIN 1, ISOFORM 2"/>
    <property type="match status" value="1"/>
</dbReference>
<dbReference type="Gene3D" id="1.25.40.10">
    <property type="entry name" value="Tetratricopeptide repeat domain"/>
    <property type="match status" value="1"/>
</dbReference>
<keyword evidence="2" id="KW-1185">Reference proteome</keyword>